<dbReference type="RefSeq" id="WP_331214579.1">
    <property type="nucleotide sequence ID" value="NZ_JAZGQK010000011.1"/>
</dbReference>
<keyword evidence="1" id="KW-0472">Membrane</keyword>
<dbReference type="SUPFAM" id="SSF82171">
    <property type="entry name" value="DPP6 N-terminal domain-like"/>
    <property type="match status" value="1"/>
</dbReference>
<evidence type="ECO:0000313" key="2">
    <source>
        <dbReference type="EMBL" id="MEE6259456.1"/>
    </source>
</evidence>
<keyword evidence="3" id="KW-1185">Reference proteome</keyword>
<proteinExistence type="predicted"/>
<feature type="transmembrane region" description="Helical" evidence="1">
    <location>
        <begin position="453"/>
        <end position="471"/>
    </location>
</feature>
<comment type="caution">
    <text evidence="2">The sequence shown here is derived from an EMBL/GenBank/DDBJ whole genome shotgun (WGS) entry which is preliminary data.</text>
</comment>
<dbReference type="Proteomes" id="UP001332243">
    <property type="component" value="Unassembled WGS sequence"/>
</dbReference>
<evidence type="ECO:0000256" key="1">
    <source>
        <dbReference type="SAM" id="Phobius"/>
    </source>
</evidence>
<dbReference type="Gene3D" id="2.120.10.30">
    <property type="entry name" value="TolB, C-terminal domain"/>
    <property type="match status" value="1"/>
</dbReference>
<sequence>MTTDLERRIGEGLRGVADGLTVVPPPAEELWARAGRRDPATRRTAGDRQRAGGWRRLALGGWPVRFMSSRWSGPVLAALAVLTVLGSATVAPGLGLRVPGLGGADSVPAAGDAPILPSRFAGMSLLTAPVSTSPPGPAVALYRQGSLGTRLGTSQVLVLGADGRTYRRLDLAEDRGVTGPDGEWHAAESLLSPDGGRVAVADSARVTDHLDLVDLGTGRVGELLLDPPAAAFPLSWTPDGTRLVVELRDQPWGEESSTDARLVILDVGNGQVSPLPGVRKADMFDRVAVSPDGALLAVPTEAGRIDILDLTGTRQRTLTMPEGYHLNSNAAWSPDGRWLVVQRLEVTHGALALLDATGGTTGTPTPLPAAGAGTPHRTTLLGWTSSDAVLLGVEAEDYEIVRQSLDGTTRTLARVGQGVGRTARVNDLWFAGGLLPDLRIGDPGDPDRGPWPWWWRGLVTSGLGLVGWLLFRRVRRWRARAATAGPAG</sequence>
<keyword evidence="1" id="KW-1133">Transmembrane helix</keyword>
<reference evidence="2 3" key="1">
    <citation type="submission" date="2024-01" db="EMBL/GenBank/DDBJ databases">
        <title>Genome insights into Plantactinospora sonchi sp. nov.</title>
        <authorList>
            <person name="Wang L."/>
        </authorList>
    </citation>
    <scope>NUCLEOTIDE SEQUENCE [LARGE SCALE GENOMIC DNA]</scope>
    <source>
        <strain evidence="2 3">NEAU-QY2</strain>
    </source>
</reference>
<evidence type="ECO:0008006" key="4">
    <source>
        <dbReference type="Google" id="ProtNLM"/>
    </source>
</evidence>
<feature type="transmembrane region" description="Helical" evidence="1">
    <location>
        <begin position="75"/>
        <end position="96"/>
    </location>
</feature>
<dbReference type="EMBL" id="JAZGQK010000011">
    <property type="protein sequence ID" value="MEE6259456.1"/>
    <property type="molecule type" value="Genomic_DNA"/>
</dbReference>
<name>A0ABU7RSH3_9ACTN</name>
<gene>
    <name evidence="2" type="ORF">V1633_13270</name>
</gene>
<evidence type="ECO:0000313" key="3">
    <source>
        <dbReference type="Proteomes" id="UP001332243"/>
    </source>
</evidence>
<keyword evidence="1" id="KW-0812">Transmembrane</keyword>
<dbReference type="InterPro" id="IPR011042">
    <property type="entry name" value="6-blade_b-propeller_TolB-like"/>
</dbReference>
<protein>
    <recommendedName>
        <fullName evidence="4">WD40 repeat domain-containing protein</fullName>
    </recommendedName>
</protein>
<dbReference type="Pfam" id="PF07676">
    <property type="entry name" value="PD40"/>
    <property type="match status" value="1"/>
</dbReference>
<accession>A0ABU7RSH3</accession>
<organism evidence="2 3">
    <name type="scientific">Plantactinospora sonchi</name>
    <dbReference type="NCBI Taxonomy" id="1544735"/>
    <lineage>
        <taxon>Bacteria</taxon>
        <taxon>Bacillati</taxon>
        <taxon>Actinomycetota</taxon>
        <taxon>Actinomycetes</taxon>
        <taxon>Micromonosporales</taxon>
        <taxon>Micromonosporaceae</taxon>
        <taxon>Plantactinospora</taxon>
    </lineage>
</organism>
<dbReference type="InterPro" id="IPR011659">
    <property type="entry name" value="WD40"/>
</dbReference>